<feature type="transmembrane region" description="Helical" evidence="5">
    <location>
        <begin position="129"/>
        <end position="150"/>
    </location>
</feature>
<evidence type="ECO:0000313" key="9">
    <source>
        <dbReference type="Proteomes" id="UP000603602"/>
    </source>
</evidence>
<feature type="domain" description="O-antigen ligase-related" evidence="6">
    <location>
        <begin position="201"/>
        <end position="337"/>
    </location>
</feature>
<dbReference type="PANTHER" id="PTHR37422:SF13">
    <property type="entry name" value="LIPOPOLYSACCHARIDE BIOSYNTHESIS PROTEIN PA4999-RELATED"/>
    <property type="match status" value="1"/>
</dbReference>
<dbReference type="Pfam" id="PF19358">
    <property type="entry name" value="DUF5935"/>
    <property type="match status" value="1"/>
</dbReference>
<keyword evidence="4 5" id="KW-0472">Membrane</keyword>
<feature type="transmembrane region" description="Helical" evidence="5">
    <location>
        <begin position="43"/>
        <end position="64"/>
    </location>
</feature>
<dbReference type="EMBL" id="JACYTO010000002">
    <property type="protein sequence ID" value="MBD8504564.1"/>
    <property type="molecule type" value="Genomic_DNA"/>
</dbReference>
<keyword evidence="8" id="KW-0436">Ligase</keyword>
<dbReference type="InterPro" id="IPR017528">
    <property type="entry name" value="CHP03097O-antigen_lig-rel"/>
</dbReference>
<gene>
    <name evidence="8" type="ORF">IFO67_16865</name>
</gene>
<evidence type="ECO:0000313" key="8">
    <source>
        <dbReference type="EMBL" id="MBD8504564.1"/>
    </source>
</evidence>
<evidence type="ECO:0000259" key="7">
    <source>
        <dbReference type="Pfam" id="PF19358"/>
    </source>
</evidence>
<keyword evidence="2 5" id="KW-0812">Transmembrane</keyword>
<comment type="caution">
    <text evidence="8">The sequence shown here is derived from an EMBL/GenBank/DDBJ whole genome shotgun (WGS) entry which is preliminary data.</text>
</comment>
<feature type="transmembrane region" description="Helical" evidence="5">
    <location>
        <begin position="236"/>
        <end position="255"/>
    </location>
</feature>
<evidence type="ECO:0000256" key="5">
    <source>
        <dbReference type="SAM" id="Phobius"/>
    </source>
</evidence>
<feature type="transmembrane region" description="Helical" evidence="5">
    <location>
        <begin position="201"/>
        <end position="230"/>
    </location>
</feature>
<feature type="transmembrane region" description="Helical" evidence="5">
    <location>
        <begin position="170"/>
        <end position="189"/>
    </location>
</feature>
<evidence type="ECO:0000256" key="3">
    <source>
        <dbReference type="ARBA" id="ARBA00022989"/>
    </source>
</evidence>
<comment type="subcellular location">
    <subcellularLocation>
        <location evidence="1">Membrane</location>
        <topology evidence="1">Multi-pass membrane protein</topology>
    </subcellularLocation>
</comment>
<dbReference type="InterPro" id="IPR007016">
    <property type="entry name" value="O-antigen_ligase-rel_domated"/>
</dbReference>
<reference evidence="9" key="1">
    <citation type="submission" date="2023-07" db="EMBL/GenBank/DDBJ databases">
        <title>Thauera sp. CAU 1555 isolated from sand of Yaerae Beach.</title>
        <authorList>
            <person name="Kim W."/>
        </authorList>
    </citation>
    <scope>NUCLEOTIDE SEQUENCE [LARGE SCALE GENOMIC DNA]</scope>
    <source>
        <strain evidence="9">CAU 1555</strain>
    </source>
</reference>
<dbReference type="InterPro" id="IPR045979">
    <property type="entry name" value="DUF5935"/>
</dbReference>
<feature type="transmembrane region" description="Helical" evidence="5">
    <location>
        <begin position="368"/>
        <end position="389"/>
    </location>
</feature>
<dbReference type="NCBIfam" id="TIGR03097">
    <property type="entry name" value="PEP_O_lig_1"/>
    <property type="match status" value="1"/>
</dbReference>
<feature type="transmembrane region" description="Helical" evidence="5">
    <location>
        <begin position="76"/>
        <end position="94"/>
    </location>
</feature>
<organism evidence="8 9">
    <name type="scientific">Thauera sedimentorum</name>
    <dbReference type="NCBI Taxonomy" id="2767595"/>
    <lineage>
        <taxon>Bacteria</taxon>
        <taxon>Pseudomonadati</taxon>
        <taxon>Pseudomonadota</taxon>
        <taxon>Betaproteobacteria</taxon>
        <taxon>Rhodocyclales</taxon>
        <taxon>Zoogloeaceae</taxon>
        <taxon>Thauera</taxon>
    </lineage>
</organism>
<proteinExistence type="predicted"/>
<dbReference type="Proteomes" id="UP000603602">
    <property type="component" value="Unassembled WGS sequence"/>
</dbReference>
<evidence type="ECO:0000256" key="2">
    <source>
        <dbReference type="ARBA" id="ARBA00022692"/>
    </source>
</evidence>
<evidence type="ECO:0000259" key="6">
    <source>
        <dbReference type="Pfam" id="PF04932"/>
    </source>
</evidence>
<feature type="transmembrane region" description="Helical" evidence="5">
    <location>
        <begin position="320"/>
        <end position="342"/>
    </location>
</feature>
<dbReference type="RefSeq" id="WP_187719294.1">
    <property type="nucleotide sequence ID" value="NZ_JACTAH010000002.1"/>
</dbReference>
<protein>
    <submittedName>
        <fullName evidence="8">O-glycosylation ligase, exosortase A system-associated</fullName>
    </submittedName>
</protein>
<dbReference type="GO" id="GO:0016874">
    <property type="term" value="F:ligase activity"/>
    <property type="evidence" value="ECO:0007669"/>
    <property type="project" value="UniProtKB-KW"/>
</dbReference>
<feature type="transmembrane region" description="Helical" evidence="5">
    <location>
        <begin position="106"/>
        <end position="122"/>
    </location>
</feature>
<dbReference type="PANTHER" id="PTHR37422">
    <property type="entry name" value="TEICHURONIC ACID BIOSYNTHESIS PROTEIN TUAE"/>
    <property type="match status" value="1"/>
</dbReference>
<accession>A0ABR9BDY1</accession>
<dbReference type="Pfam" id="PF04932">
    <property type="entry name" value="Wzy_C"/>
    <property type="match status" value="1"/>
</dbReference>
<evidence type="ECO:0000256" key="4">
    <source>
        <dbReference type="ARBA" id="ARBA00023136"/>
    </source>
</evidence>
<sequence>MRDILVISLVALFALMALRRPWIGVMLWTWISIMNPHRYAWGFATTAPVAMVAALVTLIGMLFTRERESPFKGAPIWLFLAFSVWITLSWLFGVDPAGDYAQWDKVMKIYLMTFVALILLNNRHHIMAFVWVTVGSLALLGLKGGIFTALHGGNYRVWGPGGSFIEDNNAFALALIIVVPMVHFLYLQVQHKWARHALTFTMLMCAIAAAGSHSRGAFLALIAMAAMFWWRSEQKGMMTALIALMALVILPMMPVEWWERMATITEYEQDQSAVGRLNGWIVAWEVAKHHLFGAGMSYQHQHFFDLYGYYNDHVIAAHSIYFQVLGNHGFGGLFLYLAMWIATYRTAGWLRVHAKGIPQARWTADLGAMVQVGLVGFAAGGAFLSLSYFDLPYNMMVMVVLARRWVETRGWERDPPGSLLEYAGLLRRKRPQPGAAAATSVARRQHS</sequence>
<keyword evidence="3 5" id="KW-1133">Transmembrane helix</keyword>
<feature type="domain" description="DUF5935" evidence="7">
    <location>
        <begin position="1"/>
        <end position="186"/>
    </location>
</feature>
<name>A0ABR9BDY1_9RHOO</name>
<keyword evidence="9" id="KW-1185">Reference proteome</keyword>
<evidence type="ECO:0000256" key="1">
    <source>
        <dbReference type="ARBA" id="ARBA00004141"/>
    </source>
</evidence>
<dbReference type="InterPro" id="IPR051533">
    <property type="entry name" value="WaaL-like"/>
</dbReference>